<dbReference type="PROSITE" id="PS00092">
    <property type="entry name" value="N6_MTASE"/>
    <property type="match status" value="1"/>
</dbReference>
<organism evidence="7">
    <name type="scientific">viral metagenome</name>
    <dbReference type="NCBI Taxonomy" id="1070528"/>
    <lineage>
        <taxon>unclassified sequences</taxon>
        <taxon>metagenomes</taxon>
        <taxon>organismal metagenomes</taxon>
    </lineage>
</organism>
<dbReference type="GO" id="GO:0006304">
    <property type="term" value="P:DNA modification"/>
    <property type="evidence" value="ECO:0007669"/>
    <property type="project" value="InterPro"/>
</dbReference>
<dbReference type="GO" id="GO:0003676">
    <property type="term" value="F:nucleic acid binding"/>
    <property type="evidence" value="ECO:0007669"/>
    <property type="project" value="InterPro"/>
</dbReference>
<reference evidence="7" key="1">
    <citation type="journal article" date="2020" name="Nature">
        <title>Giant virus diversity and host interactions through global metagenomics.</title>
        <authorList>
            <person name="Schulz F."/>
            <person name="Roux S."/>
            <person name="Paez-Espino D."/>
            <person name="Jungbluth S."/>
            <person name="Walsh D.A."/>
            <person name="Denef V.J."/>
            <person name="McMahon K.D."/>
            <person name="Konstantinidis K.T."/>
            <person name="Eloe-Fadrosh E.A."/>
            <person name="Kyrpides N.C."/>
            <person name="Woyke T."/>
        </authorList>
    </citation>
    <scope>NUCLEOTIDE SEQUENCE</scope>
    <source>
        <strain evidence="7">GVMAG-M-3300023174-24</strain>
    </source>
</reference>
<dbReference type="InterPro" id="IPR050953">
    <property type="entry name" value="N4_N6_ade-DNA_methylase"/>
</dbReference>
<evidence type="ECO:0000256" key="3">
    <source>
        <dbReference type="ARBA" id="ARBA00022679"/>
    </source>
</evidence>
<keyword evidence="3" id="KW-0808">Transferase</keyword>
<evidence type="ECO:0000259" key="6">
    <source>
        <dbReference type="PROSITE" id="PS50157"/>
    </source>
</evidence>
<keyword evidence="4" id="KW-0949">S-adenosyl-L-methionine</keyword>
<dbReference type="InterPro" id="IPR029063">
    <property type="entry name" value="SAM-dependent_MTases_sf"/>
</dbReference>
<dbReference type="Pfam" id="PF07669">
    <property type="entry name" value="Eco57I"/>
    <property type="match status" value="1"/>
</dbReference>
<dbReference type="GO" id="GO:0009007">
    <property type="term" value="F:site-specific DNA-methyltransferase (adenine-specific) activity"/>
    <property type="evidence" value="ECO:0007669"/>
    <property type="project" value="UniProtKB-EC"/>
</dbReference>
<evidence type="ECO:0000313" key="7">
    <source>
        <dbReference type="EMBL" id="QHT17167.1"/>
    </source>
</evidence>
<evidence type="ECO:0000256" key="2">
    <source>
        <dbReference type="ARBA" id="ARBA00022603"/>
    </source>
</evidence>
<dbReference type="EMBL" id="MN739632">
    <property type="protein sequence ID" value="QHT17167.1"/>
    <property type="molecule type" value="Genomic_DNA"/>
</dbReference>
<accession>A0A6C0DKV7</accession>
<keyword evidence="2" id="KW-0489">Methyltransferase</keyword>
<dbReference type="AlphaFoldDB" id="A0A6C0DKV7"/>
<dbReference type="CDD" id="cd02440">
    <property type="entry name" value="AdoMet_MTases"/>
    <property type="match status" value="1"/>
</dbReference>
<dbReference type="Gene3D" id="3.40.50.150">
    <property type="entry name" value="Vaccinia Virus protein VP39"/>
    <property type="match status" value="1"/>
</dbReference>
<evidence type="ECO:0000256" key="1">
    <source>
        <dbReference type="ARBA" id="ARBA00011900"/>
    </source>
</evidence>
<dbReference type="GO" id="GO:0032259">
    <property type="term" value="P:methylation"/>
    <property type="evidence" value="ECO:0007669"/>
    <property type="project" value="UniProtKB-KW"/>
</dbReference>
<comment type="catalytic activity">
    <reaction evidence="5">
        <text>a 2'-deoxyadenosine in DNA + S-adenosyl-L-methionine = an N(6)-methyl-2'-deoxyadenosine in DNA + S-adenosyl-L-homocysteine + H(+)</text>
        <dbReference type="Rhea" id="RHEA:15197"/>
        <dbReference type="Rhea" id="RHEA-COMP:12418"/>
        <dbReference type="Rhea" id="RHEA-COMP:12419"/>
        <dbReference type="ChEBI" id="CHEBI:15378"/>
        <dbReference type="ChEBI" id="CHEBI:57856"/>
        <dbReference type="ChEBI" id="CHEBI:59789"/>
        <dbReference type="ChEBI" id="CHEBI:90615"/>
        <dbReference type="ChEBI" id="CHEBI:90616"/>
        <dbReference type="EC" id="2.1.1.72"/>
    </reaction>
</comment>
<dbReference type="PANTHER" id="PTHR33841">
    <property type="entry name" value="DNA METHYLTRANSFERASE YEEA-RELATED"/>
    <property type="match status" value="1"/>
</dbReference>
<evidence type="ECO:0000256" key="5">
    <source>
        <dbReference type="ARBA" id="ARBA00047942"/>
    </source>
</evidence>
<sequence>MSNNTCEKCGKEFNSKSHYNQHKKRKTPCVNESKIKELIDKSVEEKITKLIIPIPSNIENSFIATNSNMPNITIENSSFDEIKKYYNETLNLDKSTYKSSNDEPTPIDCVIEMINKIPNDLWSKPELSILDPCCGNGNFSIPILFELLKYHDKQTILENILEFNDINESRLQNVRKVFCSDKYNLKITKNDFISFNNEKKYDLIVANPPYAKLLENGKRASKNHNLIKDFIEKALSQLKPNGYLLFITPDNWMSYADRNVLIEIITSLQIIHLDIHTAKKYFKKIGSSFTWYIIQNCPFYKNINISGIWKKNEYTSSVLSKQRKYIPLLYNQTVQNILSKTIDNTTLPKFDIKTSSDLHKYTKATFISDKKTDVFKYKLIHTPSQTVYSSKPHKYQDGFKVFLSTTDKYNVFIDDCGMTQSIVFILCSNEEQAKNYLQILQHPLYIFINNICRWGNFNNIRILQSFPIPDIEYSGEHEKIYTYFNITEDEINYIKANL</sequence>
<feature type="domain" description="C2H2-type" evidence="6">
    <location>
        <begin position="4"/>
        <end position="27"/>
    </location>
</feature>
<proteinExistence type="predicted"/>
<dbReference type="InterPro" id="IPR013087">
    <property type="entry name" value="Znf_C2H2_type"/>
</dbReference>
<dbReference type="InterPro" id="IPR002052">
    <property type="entry name" value="DNA_methylase_N6_adenine_CS"/>
</dbReference>
<protein>
    <recommendedName>
        <fullName evidence="1">site-specific DNA-methyltransferase (adenine-specific)</fullName>
        <ecNumber evidence="1">2.1.1.72</ecNumber>
    </recommendedName>
</protein>
<dbReference type="SUPFAM" id="SSF53335">
    <property type="entry name" value="S-adenosyl-L-methionine-dependent methyltransferases"/>
    <property type="match status" value="1"/>
</dbReference>
<dbReference type="PRINTS" id="PR00507">
    <property type="entry name" value="N12N6MTFRASE"/>
</dbReference>
<dbReference type="EC" id="2.1.1.72" evidence="1"/>
<dbReference type="PANTHER" id="PTHR33841:SF1">
    <property type="entry name" value="DNA METHYLTRANSFERASE A"/>
    <property type="match status" value="1"/>
</dbReference>
<evidence type="ECO:0000256" key="4">
    <source>
        <dbReference type="ARBA" id="ARBA00022691"/>
    </source>
</evidence>
<dbReference type="InterPro" id="IPR011639">
    <property type="entry name" value="MethylTrfase_TaqI-like_dom"/>
</dbReference>
<name>A0A6C0DKV7_9ZZZZ</name>
<dbReference type="PROSITE" id="PS50157">
    <property type="entry name" value="ZINC_FINGER_C2H2_2"/>
    <property type="match status" value="1"/>
</dbReference>